<gene>
    <name evidence="1" type="ORF">ATR01nite_02280</name>
</gene>
<dbReference type="EMBL" id="BJVR01000001">
    <property type="protein sequence ID" value="GEL49153.1"/>
    <property type="molecule type" value="Genomic_DNA"/>
</dbReference>
<dbReference type="Proteomes" id="UP000321800">
    <property type="component" value="Unassembled WGS sequence"/>
</dbReference>
<dbReference type="AlphaFoldDB" id="A0A511FIV9"/>
<organism evidence="1 2">
    <name type="scientific">Acetobacter tropicalis</name>
    <dbReference type="NCBI Taxonomy" id="104102"/>
    <lineage>
        <taxon>Bacteria</taxon>
        <taxon>Pseudomonadati</taxon>
        <taxon>Pseudomonadota</taxon>
        <taxon>Alphaproteobacteria</taxon>
        <taxon>Acetobacterales</taxon>
        <taxon>Acetobacteraceae</taxon>
        <taxon>Acetobacter</taxon>
    </lineage>
</organism>
<protein>
    <submittedName>
        <fullName evidence="1">Uncharacterized protein</fullName>
    </submittedName>
</protein>
<proteinExistence type="predicted"/>
<dbReference type="RefSeq" id="WP_231873645.1">
    <property type="nucleotide sequence ID" value="NZ_BJVR01000001.1"/>
</dbReference>
<evidence type="ECO:0000313" key="2">
    <source>
        <dbReference type="Proteomes" id="UP000321800"/>
    </source>
</evidence>
<accession>A0A511FIV9</accession>
<name>A0A511FIV9_9PROT</name>
<sequence>MTETEWRNWGSEARKALAMVDFPAPDGAEITKQTPRRFNLAPASDVLPCTIPRSNSRVAHPPANAWESMALAAMHARFALWRAALLTVSR</sequence>
<evidence type="ECO:0000313" key="1">
    <source>
        <dbReference type="EMBL" id="GEL49153.1"/>
    </source>
</evidence>
<reference evidence="1 2" key="1">
    <citation type="submission" date="2019-07" db="EMBL/GenBank/DDBJ databases">
        <title>Whole genome shotgun sequence of Acetobacter tropicalis NBRC 16470.</title>
        <authorList>
            <person name="Hosoyama A."/>
            <person name="Uohara A."/>
            <person name="Ohji S."/>
            <person name="Ichikawa N."/>
        </authorList>
    </citation>
    <scope>NUCLEOTIDE SEQUENCE [LARGE SCALE GENOMIC DNA]</scope>
    <source>
        <strain evidence="1 2">NBRC 16470</strain>
    </source>
</reference>
<comment type="caution">
    <text evidence="1">The sequence shown here is derived from an EMBL/GenBank/DDBJ whole genome shotgun (WGS) entry which is preliminary data.</text>
</comment>